<keyword evidence="2" id="KW-0833">Ubl conjugation pathway</keyword>
<dbReference type="SUPFAM" id="SSF74788">
    <property type="entry name" value="Cullin repeat-like"/>
    <property type="match status" value="1"/>
</dbReference>
<dbReference type="Gene3D" id="3.30.230.130">
    <property type="entry name" value="Cullin, Chain C, Domain 2"/>
    <property type="match status" value="1"/>
</dbReference>
<dbReference type="InterPro" id="IPR036317">
    <property type="entry name" value="Cullin_homology_sf"/>
</dbReference>
<dbReference type="InterPro" id="IPR016158">
    <property type="entry name" value="Cullin_homology"/>
</dbReference>
<dbReference type="SUPFAM" id="SSF46785">
    <property type="entry name" value="Winged helix' DNA-binding domain"/>
    <property type="match status" value="1"/>
</dbReference>
<evidence type="ECO:0000313" key="7">
    <source>
        <dbReference type="EMBL" id="CAD1845450.1"/>
    </source>
</evidence>
<dbReference type="SMART" id="SM00182">
    <property type="entry name" value="CULLIN"/>
    <property type="match status" value="1"/>
</dbReference>
<sequence length="777" mass="90884">MEIETWDSLEMVVMEFEVGWGFVEEGIRKIKNILQGRDETNFSAKAYINFYTIVYRMCSQKSPYLYDKDLYDKYKAVFEDYITSVVLPSLREKHDEFMLKELLKQWSNHRLMFRWLSRFFDHLERHYVKRSKMPSLSDVALTCFRNLVYEEVKGKAKDAVISLIDREREGEQIDKALVKNIVDIFVEIGASELDYYTEDFEKFFLKHTSAYYSRKASEWILEKSCLDYIRNAEECLKIEKDRVAQYLHYYSGEKLLKKVQRKLLIEHASQLLENEYFGFRALLHDEKVDDLSRMYRLFSKITNVLEQVSEMFKQHVVAEGTALVKQAENSASNKQVNITSLSTLKSQSFVRKVIELHNKNLAYVNDCFQNDSLFHKALREACEFFCNKNIMGSSSAELLASFCDNALKNGGGEKLSGETIEEMLETVVKLLTFIHDKDLFVEFYRKKLARRLLFERNASDEHERSFLAKLKLHCGGQLTSKLEGMVTDITLARKNQASFEEYLDSDPHVDLDLDFTVTVLTAGIWPTYKSFDVSLPAEMVTDFILPLGLFLCSHCLAKLFEFCFLFQLNCVGAFKEFYAAKTKRRKLTWIFSLGTCIVNGNFEPKTMELIVTTYQAALLLLFNTADRLSYSDIVEQLQLSENDVVRLLHSLSYARYKILTKEPNTRSISPTDVFEFNLKFTDKMRRIMIPLPLVEEKKKIIEDVDKDRRFSIDAAIVRIMKSRKVLSHQQLVTECIEQLSHMFKPDLKVIKKRIEDLITREYLERDDDNPSLFRYLA</sequence>
<evidence type="ECO:0000256" key="1">
    <source>
        <dbReference type="ARBA" id="ARBA00006019"/>
    </source>
</evidence>
<organism evidence="7">
    <name type="scientific">Ananas comosus var. bracteatus</name>
    <name type="common">red pineapple</name>
    <dbReference type="NCBI Taxonomy" id="296719"/>
    <lineage>
        <taxon>Eukaryota</taxon>
        <taxon>Viridiplantae</taxon>
        <taxon>Streptophyta</taxon>
        <taxon>Embryophyta</taxon>
        <taxon>Tracheophyta</taxon>
        <taxon>Spermatophyta</taxon>
        <taxon>Magnoliopsida</taxon>
        <taxon>Liliopsida</taxon>
        <taxon>Poales</taxon>
        <taxon>Bromeliaceae</taxon>
        <taxon>Bromelioideae</taxon>
        <taxon>Ananas</taxon>
    </lineage>
</organism>
<protein>
    <recommendedName>
        <fullName evidence="6">Cullin family profile domain-containing protein</fullName>
    </recommendedName>
</protein>
<dbReference type="PROSITE" id="PS01256">
    <property type="entry name" value="CULLIN_1"/>
    <property type="match status" value="1"/>
</dbReference>
<dbReference type="InterPro" id="IPR036388">
    <property type="entry name" value="WH-like_DNA-bd_sf"/>
</dbReference>
<dbReference type="InterPro" id="IPR019559">
    <property type="entry name" value="Cullin_neddylation_domain"/>
</dbReference>
<gene>
    <name evidence="7" type="ORF">CB5_LOCUS28661</name>
</gene>
<dbReference type="GO" id="GO:0009867">
    <property type="term" value="P:jasmonic acid mediated signaling pathway"/>
    <property type="evidence" value="ECO:0007669"/>
    <property type="project" value="UniProtKB-ARBA"/>
</dbReference>
<dbReference type="GO" id="GO:0031461">
    <property type="term" value="C:cullin-RING ubiquitin ligase complex"/>
    <property type="evidence" value="ECO:0007669"/>
    <property type="project" value="InterPro"/>
</dbReference>
<keyword evidence="3" id="KW-0832">Ubl conjugation</keyword>
<dbReference type="FunFam" id="1.20.1310.10:FF:000001">
    <property type="entry name" value="Cullin 3"/>
    <property type="match status" value="1"/>
</dbReference>
<dbReference type="EMBL" id="CAJEUB010000003">
    <property type="protein sequence ID" value="CAD1845450.1"/>
    <property type="molecule type" value="Genomic_DNA"/>
</dbReference>
<proteinExistence type="inferred from homology"/>
<accession>A0A6V7QQE6</accession>
<dbReference type="InterPro" id="IPR016159">
    <property type="entry name" value="Cullin_repeat-like_dom_sf"/>
</dbReference>
<evidence type="ECO:0000256" key="4">
    <source>
        <dbReference type="PROSITE-ProRule" id="PRU00330"/>
    </source>
</evidence>
<evidence type="ECO:0000256" key="5">
    <source>
        <dbReference type="RuleBase" id="RU003829"/>
    </source>
</evidence>
<dbReference type="FunFam" id="1.20.1310.10:FF:000020">
    <property type="entry name" value="Cullin-1, putative"/>
    <property type="match status" value="1"/>
</dbReference>
<dbReference type="InterPro" id="IPR059120">
    <property type="entry name" value="Cullin-like_AB"/>
</dbReference>
<dbReference type="InterPro" id="IPR001373">
    <property type="entry name" value="Cullin_N"/>
</dbReference>
<dbReference type="Gene3D" id="1.10.10.10">
    <property type="entry name" value="Winged helix-like DNA-binding domain superfamily/Winged helix DNA-binding domain"/>
    <property type="match status" value="1"/>
</dbReference>
<dbReference type="GO" id="GO:0006511">
    <property type="term" value="P:ubiquitin-dependent protein catabolic process"/>
    <property type="evidence" value="ECO:0007669"/>
    <property type="project" value="InterPro"/>
</dbReference>
<feature type="domain" description="Cullin family profile" evidence="6">
    <location>
        <begin position="394"/>
        <end position="652"/>
    </location>
</feature>
<comment type="similarity">
    <text evidence="1 4 5">Belongs to the cullin family.</text>
</comment>
<reference evidence="7" key="1">
    <citation type="submission" date="2020-07" db="EMBL/GenBank/DDBJ databases">
        <authorList>
            <person name="Lin J."/>
        </authorList>
    </citation>
    <scope>NUCLEOTIDE SEQUENCE</scope>
</reference>
<dbReference type="Pfam" id="PF00888">
    <property type="entry name" value="Cullin"/>
    <property type="match status" value="1"/>
</dbReference>
<dbReference type="SMART" id="SM00884">
    <property type="entry name" value="Cullin_Nedd8"/>
    <property type="match status" value="1"/>
</dbReference>
<dbReference type="InterPro" id="IPR016157">
    <property type="entry name" value="Cullin_CS"/>
</dbReference>
<dbReference type="PANTHER" id="PTHR11932">
    <property type="entry name" value="CULLIN"/>
    <property type="match status" value="1"/>
</dbReference>
<dbReference type="FunFam" id="1.10.10.10:FF:000503">
    <property type="entry name" value="Cullin-1"/>
    <property type="match status" value="1"/>
</dbReference>
<dbReference type="InterPro" id="IPR045093">
    <property type="entry name" value="Cullin"/>
</dbReference>
<dbReference type="Pfam" id="PF10557">
    <property type="entry name" value="Cullin_Nedd8"/>
    <property type="match status" value="1"/>
</dbReference>
<dbReference type="PROSITE" id="PS50069">
    <property type="entry name" value="CULLIN_2"/>
    <property type="match status" value="1"/>
</dbReference>
<dbReference type="Pfam" id="PF26557">
    <property type="entry name" value="Cullin_AB"/>
    <property type="match status" value="1"/>
</dbReference>
<dbReference type="FunFam" id="1.20.1310.10:FF:000013">
    <property type="entry name" value="Cullin-1 like"/>
    <property type="match status" value="1"/>
</dbReference>
<dbReference type="Gene3D" id="1.20.1310.10">
    <property type="entry name" value="Cullin Repeats"/>
    <property type="match status" value="4"/>
</dbReference>
<dbReference type="SUPFAM" id="SSF75632">
    <property type="entry name" value="Cullin homology domain"/>
    <property type="match status" value="2"/>
</dbReference>
<dbReference type="FunFam" id="1.20.1310.10:FF:000021">
    <property type="entry name" value="Cullin-1, putative"/>
    <property type="match status" value="1"/>
</dbReference>
<evidence type="ECO:0000256" key="2">
    <source>
        <dbReference type="ARBA" id="ARBA00022786"/>
    </source>
</evidence>
<evidence type="ECO:0000256" key="3">
    <source>
        <dbReference type="ARBA" id="ARBA00022843"/>
    </source>
</evidence>
<name>A0A6V7QQE6_ANACO</name>
<dbReference type="InterPro" id="IPR036390">
    <property type="entry name" value="WH_DNA-bd_sf"/>
</dbReference>
<evidence type="ECO:0000259" key="6">
    <source>
        <dbReference type="PROSITE" id="PS50069"/>
    </source>
</evidence>
<dbReference type="AlphaFoldDB" id="A0A6V7QQE6"/>
<dbReference type="GO" id="GO:0031625">
    <property type="term" value="F:ubiquitin protein ligase binding"/>
    <property type="evidence" value="ECO:0007669"/>
    <property type="project" value="InterPro"/>
</dbReference>